<feature type="transmembrane region" description="Helical" evidence="6">
    <location>
        <begin position="178"/>
        <end position="199"/>
    </location>
</feature>
<dbReference type="AlphaFoldDB" id="A0A3D8JYS3"/>
<keyword evidence="5 6" id="KW-0472">Membrane</keyword>
<evidence type="ECO:0000256" key="2">
    <source>
        <dbReference type="ARBA" id="ARBA00022475"/>
    </source>
</evidence>
<comment type="caution">
    <text evidence="7">The sequence shown here is derived from an EMBL/GenBank/DDBJ whole genome shotgun (WGS) entry which is preliminary data.</text>
</comment>
<sequence length="200" mass="21238">MISPPAIAVVPLATYYMIMSITPGPNNVMLTTSGATFGFGRTLPHVSGIVSGCALQTFLLCIGFGVVFVYFPWLQGVLKWCGAAYLIYLAYKLVGARVAKAKAVAKPLTFFDAAFFQVVNPKAWVKAITTATLFLPPGTSAWAAGVRIFTICALVNFVSGSIWTSFGVGIGKLLTNEFRLSVFNAAMALLLIGTAIIVVV</sequence>
<comment type="subcellular location">
    <subcellularLocation>
        <location evidence="1">Cell membrane</location>
        <topology evidence="1">Multi-pass membrane protein</topology>
    </subcellularLocation>
</comment>
<dbReference type="PANTHER" id="PTHR30086">
    <property type="entry name" value="ARGININE EXPORTER PROTEIN ARGO"/>
    <property type="match status" value="1"/>
</dbReference>
<dbReference type="EMBL" id="QRGA01000008">
    <property type="protein sequence ID" value="RDU98030.1"/>
    <property type="molecule type" value="Genomic_DNA"/>
</dbReference>
<evidence type="ECO:0000256" key="5">
    <source>
        <dbReference type="ARBA" id="ARBA00023136"/>
    </source>
</evidence>
<evidence type="ECO:0000256" key="4">
    <source>
        <dbReference type="ARBA" id="ARBA00022989"/>
    </source>
</evidence>
<keyword evidence="4 6" id="KW-1133">Transmembrane helix</keyword>
<feature type="transmembrane region" description="Helical" evidence="6">
    <location>
        <begin position="77"/>
        <end position="94"/>
    </location>
</feature>
<evidence type="ECO:0000256" key="3">
    <source>
        <dbReference type="ARBA" id="ARBA00022692"/>
    </source>
</evidence>
<keyword evidence="8" id="KW-1185">Reference proteome</keyword>
<protein>
    <submittedName>
        <fullName evidence="7">LysE family translocator</fullName>
    </submittedName>
</protein>
<evidence type="ECO:0000256" key="6">
    <source>
        <dbReference type="SAM" id="Phobius"/>
    </source>
</evidence>
<dbReference type="InterPro" id="IPR001123">
    <property type="entry name" value="LeuE-type"/>
</dbReference>
<feature type="transmembrane region" description="Helical" evidence="6">
    <location>
        <begin position="144"/>
        <end position="166"/>
    </location>
</feature>
<dbReference type="Proteomes" id="UP000256838">
    <property type="component" value="Unassembled WGS sequence"/>
</dbReference>
<name>A0A3D8JYS3_9BURK</name>
<gene>
    <name evidence="7" type="ORF">DWV00_16040</name>
</gene>
<feature type="transmembrane region" description="Helical" evidence="6">
    <location>
        <begin position="46"/>
        <end position="71"/>
    </location>
</feature>
<dbReference type="OrthoDB" id="9812084at2"/>
<evidence type="ECO:0000313" key="7">
    <source>
        <dbReference type="EMBL" id="RDU98030.1"/>
    </source>
</evidence>
<keyword evidence="3 6" id="KW-0812">Transmembrane</keyword>
<dbReference type="RefSeq" id="WP_115534556.1">
    <property type="nucleotide sequence ID" value="NZ_QRGA01000008.1"/>
</dbReference>
<evidence type="ECO:0000313" key="8">
    <source>
        <dbReference type="Proteomes" id="UP000256838"/>
    </source>
</evidence>
<organism evidence="7 8">
    <name type="scientific">Trinickia dinghuensis</name>
    <dbReference type="NCBI Taxonomy" id="2291023"/>
    <lineage>
        <taxon>Bacteria</taxon>
        <taxon>Pseudomonadati</taxon>
        <taxon>Pseudomonadota</taxon>
        <taxon>Betaproteobacteria</taxon>
        <taxon>Burkholderiales</taxon>
        <taxon>Burkholderiaceae</taxon>
        <taxon>Trinickia</taxon>
    </lineage>
</organism>
<dbReference type="Pfam" id="PF01810">
    <property type="entry name" value="LysE"/>
    <property type="match status" value="1"/>
</dbReference>
<reference evidence="7 8" key="1">
    <citation type="submission" date="2018-08" db="EMBL/GenBank/DDBJ databases">
        <title>Paraburkholderia sp. DHOM06 isolated from forest soil.</title>
        <authorList>
            <person name="Gao Z.-H."/>
            <person name="Qiu L.-H."/>
        </authorList>
    </citation>
    <scope>NUCLEOTIDE SEQUENCE [LARGE SCALE GENOMIC DNA]</scope>
    <source>
        <strain evidence="7 8">DHOM06</strain>
    </source>
</reference>
<dbReference type="GO" id="GO:0033228">
    <property type="term" value="P:cysteine export across plasma membrane"/>
    <property type="evidence" value="ECO:0007669"/>
    <property type="project" value="TreeGrafter"/>
</dbReference>
<dbReference type="GO" id="GO:0005886">
    <property type="term" value="C:plasma membrane"/>
    <property type="evidence" value="ECO:0007669"/>
    <property type="project" value="UniProtKB-SubCell"/>
</dbReference>
<feature type="transmembrane region" description="Helical" evidence="6">
    <location>
        <begin position="6"/>
        <end position="25"/>
    </location>
</feature>
<keyword evidence="2" id="KW-1003">Cell membrane</keyword>
<proteinExistence type="predicted"/>
<evidence type="ECO:0000256" key="1">
    <source>
        <dbReference type="ARBA" id="ARBA00004651"/>
    </source>
</evidence>
<dbReference type="PANTHER" id="PTHR30086:SF20">
    <property type="entry name" value="ARGININE EXPORTER PROTEIN ARGO-RELATED"/>
    <property type="match status" value="1"/>
</dbReference>
<accession>A0A3D8JYS3</accession>
<dbReference type="GO" id="GO:0015171">
    <property type="term" value="F:amino acid transmembrane transporter activity"/>
    <property type="evidence" value="ECO:0007669"/>
    <property type="project" value="TreeGrafter"/>
</dbReference>